<evidence type="ECO:0000313" key="1">
    <source>
        <dbReference type="EMBL" id="KAK6792162.1"/>
    </source>
</evidence>
<keyword evidence="2" id="KW-1185">Reference proteome</keyword>
<accession>A0AAN8YH45</accession>
<dbReference type="Proteomes" id="UP001371456">
    <property type="component" value="Unassembled WGS sequence"/>
</dbReference>
<name>A0AAN8YH45_SOLBU</name>
<protein>
    <submittedName>
        <fullName evidence="1">Uncharacterized protein</fullName>
    </submittedName>
</protein>
<dbReference type="AlphaFoldDB" id="A0AAN8YH45"/>
<proteinExistence type="predicted"/>
<dbReference type="EMBL" id="JBANQN010000004">
    <property type="protein sequence ID" value="KAK6792162.1"/>
    <property type="molecule type" value="Genomic_DNA"/>
</dbReference>
<comment type="caution">
    <text evidence="1">The sequence shown here is derived from an EMBL/GenBank/DDBJ whole genome shotgun (WGS) entry which is preliminary data.</text>
</comment>
<evidence type="ECO:0000313" key="2">
    <source>
        <dbReference type="Proteomes" id="UP001371456"/>
    </source>
</evidence>
<gene>
    <name evidence="1" type="ORF">RDI58_011243</name>
</gene>
<organism evidence="1 2">
    <name type="scientific">Solanum bulbocastanum</name>
    <name type="common">Wild potato</name>
    <dbReference type="NCBI Taxonomy" id="147425"/>
    <lineage>
        <taxon>Eukaryota</taxon>
        <taxon>Viridiplantae</taxon>
        <taxon>Streptophyta</taxon>
        <taxon>Embryophyta</taxon>
        <taxon>Tracheophyta</taxon>
        <taxon>Spermatophyta</taxon>
        <taxon>Magnoliopsida</taxon>
        <taxon>eudicotyledons</taxon>
        <taxon>Gunneridae</taxon>
        <taxon>Pentapetalae</taxon>
        <taxon>asterids</taxon>
        <taxon>lamiids</taxon>
        <taxon>Solanales</taxon>
        <taxon>Solanaceae</taxon>
        <taxon>Solanoideae</taxon>
        <taxon>Solaneae</taxon>
        <taxon>Solanum</taxon>
    </lineage>
</organism>
<sequence length="42" mass="4948">MEVDPLEIDVEEQVEYLQNNIDVVESSEKRTTWRDELAQSLP</sequence>
<reference evidence="1 2" key="1">
    <citation type="submission" date="2024-02" db="EMBL/GenBank/DDBJ databases">
        <title>de novo genome assembly of Solanum bulbocastanum strain 11H21.</title>
        <authorList>
            <person name="Hosaka A.J."/>
        </authorList>
    </citation>
    <scope>NUCLEOTIDE SEQUENCE [LARGE SCALE GENOMIC DNA]</scope>
    <source>
        <tissue evidence="1">Young leaves</tissue>
    </source>
</reference>